<organism evidence="1">
    <name type="scientific">viral metagenome</name>
    <dbReference type="NCBI Taxonomy" id="1070528"/>
    <lineage>
        <taxon>unclassified sequences</taxon>
        <taxon>metagenomes</taxon>
        <taxon>organismal metagenomes</taxon>
    </lineage>
</organism>
<gene>
    <name evidence="1" type="ORF">MM415B05780_0003</name>
</gene>
<reference evidence="1" key="1">
    <citation type="submission" date="2020-03" db="EMBL/GenBank/DDBJ databases">
        <title>The deep terrestrial virosphere.</title>
        <authorList>
            <person name="Holmfeldt K."/>
            <person name="Nilsson E."/>
            <person name="Simone D."/>
            <person name="Lopez-Fernandez M."/>
            <person name="Wu X."/>
            <person name="de Brujin I."/>
            <person name="Lundin D."/>
            <person name="Andersson A."/>
            <person name="Bertilsson S."/>
            <person name="Dopson M."/>
        </authorList>
    </citation>
    <scope>NUCLEOTIDE SEQUENCE</scope>
    <source>
        <strain evidence="1">MM415B05780</strain>
    </source>
</reference>
<accession>A0A6M3LRW8</accession>
<sequence length="63" mass="7129">MELEDYLVESLVMIGNHSKIVGACEPSVMQPLNLEAWMVRRALVALAVFEQVAKERDVISENR</sequence>
<dbReference type="EMBL" id="MT143543">
    <property type="protein sequence ID" value="QJA97990.1"/>
    <property type="molecule type" value="Genomic_DNA"/>
</dbReference>
<evidence type="ECO:0000313" key="1">
    <source>
        <dbReference type="EMBL" id="QJA97990.1"/>
    </source>
</evidence>
<proteinExistence type="predicted"/>
<name>A0A6M3LRW8_9ZZZZ</name>
<protein>
    <submittedName>
        <fullName evidence="1">Uncharacterized protein</fullName>
    </submittedName>
</protein>
<dbReference type="AlphaFoldDB" id="A0A6M3LRW8"/>